<feature type="transmembrane region" description="Helical" evidence="7">
    <location>
        <begin position="9"/>
        <end position="27"/>
    </location>
</feature>
<sequence length="318" mass="35711">MLKYCIKRILSLIPVVFVISVLLFSMMKLMPGDPIKLSISPSVRPEYYDEVYEAQKKKMGFDKPIPIQYVNWVKNTASGDLGMSITYKEPVSSVIARPMKNTVIMNVFVLLFSLTISIYAGIRSAIKKGKFIDQFWQIFSLIGMSVPSFFIALCLIYIFSFTLKIAPSGGMPIDTSDIGSWIYHLALPVATLTIMNLAGTIRYVRNAMLEALSEDYIRTARSKGLSEKVIIYSHAFRNALIPIVTVVIIQISTLFSGSMIAEQVFAWDGLGVVLITALNKRDFMLVIALNMFYAVIYLVSNFICDIVYALVDPRIKLD</sequence>
<proteinExistence type="inferred from homology"/>
<evidence type="ECO:0000256" key="7">
    <source>
        <dbReference type="RuleBase" id="RU363032"/>
    </source>
</evidence>
<evidence type="ECO:0000256" key="1">
    <source>
        <dbReference type="ARBA" id="ARBA00004651"/>
    </source>
</evidence>
<evidence type="ECO:0000256" key="2">
    <source>
        <dbReference type="ARBA" id="ARBA00022448"/>
    </source>
</evidence>
<keyword evidence="2 7" id="KW-0813">Transport</keyword>
<evidence type="ECO:0000256" key="5">
    <source>
        <dbReference type="ARBA" id="ARBA00022989"/>
    </source>
</evidence>
<keyword evidence="4 7" id="KW-0812">Transmembrane</keyword>
<evidence type="ECO:0000259" key="8">
    <source>
        <dbReference type="PROSITE" id="PS50928"/>
    </source>
</evidence>
<comment type="caution">
    <text evidence="9">The sequence shown here is derived from an EMBL/GenBank/DDBJ whole genome shotgun (WGS) entry which is preliminary data.</text>
</comment>
<reference evidence="9 10" key="1">
    <citation type="submission" date="2022-02" db="EMBL/GenBank/DDBJ databases">
        <title>Genome of Erysipelotrichaceae sp. nov. NSJ-176 isolated from human feces.</title>
        <authorList>
            <person name="Abdugheni R."/>
        </authorList>
    </citation>
    <scope>NUCLEOTIDE SEQUENCE [LARGE SCALE GENOMIC DNA]</scope>
    <source>
        <strain evidence="9 10">NSJ-176</strain>
    </source>
</reference>
<dbReference type="InterPro" id="IPR035906">
    <property type="entry name" value="MetI-like_sf"/>
</dbReference>
<dbReference type="RefSeq" id="WP_117455462.1">
    <property type="nucleotide sequence ID" value="NZ_JAKVPQ010000004.1"/>
</dbReference>
<dbReference type="Pfam" id="PF00528">
    <property type="entry name" value="BPD_transp_1"/>
    <property type="match status" value="1"/>
</dbReference>
<dbReference type="InterPro" id="IPR045621">
    <property type="entry name" value="BPD_transp_1_N"/>
</dbReference>
<feature type="transmembrane region" description="Helical" evidence="7">
    <location>
        <begin position="138"/>
        <end position="161"/>
    </location>
</feature>
<evidence type="ECO:0000313" key="10">
    <source>
        <dbReference type="Proteomes" id="UP001202402"/>
    </source>
</evidence>
<accession>A0ABS9R5R2</accession>
<feature type="transmembrane region" description="Helical" evidence="7">
    <location>
        <begin position="239"/>
        <end position="261"/>
    </location>
</feature>
<evidence type="ECO:0000256" key="6">
    <source>
        <dbReference type="ARBA" id="ARBA00023136"/>
    </source>
</evidence>
<dbReference type="Proteomes" id="UP001202402">
    <property type="component" value="Unassembled WGS sequence"/>
</dbReference>
<keyword evidence="5 7" id="KW-1133">Transmembrane helix</keyword>
<keyword evidence="6 7" id="KW-0472">Membrane</keyword>
<feature type="transmembrane region" description="Helical" evidence="7">
    <location>
        <begin position="181"/>
        <end position="199"/>
    </location>
</feature>
<dbReference type="Pfam" id="PF19300">
    <property type="entry name" value="BPD_transp_1_N"/>
    <property type="match status" value="1"/>
</dbReference>
<dbReference type="InterPro" id="IPR000515">
    <property type="entry name" value="MetI-like"/>
</dbReference>
<dbReference type="CDD" id="cd06261">
    <property type="entry name" value="TM_PBP2"/>
    <property type="match status" value="1"/>
</dbReference>
<feature type="transmembrane region" description="Helical" evidence="7">
    <location>
        <begin position="283"/>
        <end position="311"/>
    </location>
</feature>
<gene>
    <name evidence="9" type="ORF">LQE99_07610</name>
</gene>
<protein>
    <submittedName>
        <fullName evidence="9">ABC transporter permease</fullName>
    </submittedName>
</protein>
<dbReference type="SUPFAM" id="SSF161098">
    <property type="entry name" value="MetI-like"/>
    <property type="match status" value="1"/>
</dbReference>
<name>A0ABS9R5R2_9FIRM</name>
<dbReference type="Gene3D" id="1.10.3720.10">
    <property type="entry name" value="MetI-like"/>
    <property type="match status" value="1"/>
</dbReference>
<evidence type="ECO:0000256" key="3">
    <source>
        <dbReference type="ARBA" id="ARBA00022475"/>
    </source>
</evidence>
<organism evidence="9 10">
    <name type="scientific">Amedibacillus hominis</name>
    <dbReference type="NCBI Taxonomy" id="2897776"/>
    <lineage>
        <taxon>Bacteria</taxon>
        <taxon>Bacillati</taxon>
        <taxon>Bacillota</taxon>
        <taxon>Erysipelotrichia</taxon>
        <taxon>Erysipelotrichales</taxon>
        <taxon>Erysipelotrichaceae</taxon>
        <taxon>Amedibacillus</taxon>
    </lineage>
</organism>
<dbReference type="PANTHER" id="PTHR43163:SF6">
    <property type="entry name" value="DIPEPTIDE TRANSPORT SYSTEM PERMEASE PROTEIN DPPB-RELATED"/>
    <property type="match status" value="1"/>
</dbReference>
<feature type="domain" description="ABC transmembrane type-1" evidence="8">
    <location>
        <begin position="99"/>
        <end position="304"/>
    </location>
</feature>
<comment type="subcellular location">
    <subcellularLocation>
        <location evidence="1 7">Cell membrane</location>
        <topology evidence="1 7">Multi-pass membrane protein</topology>
    </subcellularLocation>
</comment>
<dbReference type="PROSITE" id="PS50928">
    <property type="entry name" value="ABC_TM1"/>
    <property type="match status" value="1"/>
</dbReference>
<keyword evidence="10" id="KW-1185">Reference proteome</keyword>
<comment type="similarity">
    <text evidence="7">Belongs to the binding-protein-dependent transport system permease family.</text>
</comment>
<dbReference type="EMBL" id="JAKVPQ010000004">
    <property type="protein sequence ID" value="MCH4284995.1"/>
    <property type="molecule type" value="Genomic_DNA"/>
</dbReference>
<keyword evidence="3" id="KW-1003">Cell membrane</keyword>
<evidence type="ECO:0000256" key="4">
    <source>
        <dbReference type="ARBA" id="ARBA00022692"/>
    </source>
</evidence>
<feature type="transmembrane region" description="Helical" evidence="7">
    <location>
        <begin position="103"/>
        <end position="126"/>
    </location>
</feature>
<evidence type="ECO:0000313" key="9">
    <source>
        <dbReference type="EMBL" id="MCH4284995.1"/>
    </source>
</evidence>
<dbReference type="PANTHER" id="PTHR43163">
    <property type="entry name" value="DIPEPTIDE TRANSPORT SYSTEM PERMEASE PROTEIN DPPB-RELATED"/>
    <property type="match status" value="1"/>
</dbReference>